<evidence type="ECO:0000313" key="4">
    <source>
        <dbReference type="EMBL" id="RLP06675.1"/>
    </source>
</evidence>
<dbReference type="PANTHER" id="PTHR22789">
    <property type="entry name" value="FUCULOSE PHOSPHATE ALDOLASE"/>
    <property type="match status" value="1"/>
</dbReference>
<keyword evidence="6" id="KW-1185">Reference proteome</keyword>
<reference evidence="6" key="2">
    <citation type="submission" date="2018-08" db="EMBL/GenBank/DDBJ databases">
        <authorList>
            <person name="Hornung B."/>
        </authorList>
    </citation>
    <scope>NUCLEOTIDE SEQUENCE [LARGE SCALE GENOMIC DNA]</scope>
</reference>
<reference evidence="4 7" key="3">
    <citation type="submission" date="2018-10" db="EMBL/GenBank/DDBJ databases">
        <title>Propionibacterium australiense Genome Sequencing and Assembly.</title>
        <authorList>
            <person name="Bernier A.-M."/>
            <person name="Bernard K."/>
        </authorList>
    </citation>
    <scope>NUCLEOTIDE SEQUENCE [LARGE SCALE GENOMIC DNA]</scope>
    <source>
        <strain evidence="4 7">NML98A078</strain>
    </source>
</reference>
<dbReference type="GO" id="GO:0019323">
    <property type="term" value="P:pentose catabolic process"/>
    <property type="evidence" value="ECO:0007669"/>
    <property type="project" value="TreeGrafter"/>
</dbReference>
<dbReference type="Proteomes" id="UP000279336">
    <property type="component" value="Unassembled WGS sequence"/>
</dbReference>
<dbReference type="GO" id="GO:0005829">
    <property type="term" value="C:cytosol"/>
    <property type="evidence" value="ECO:0007669"/>
    <property type="project" value="TreeGrafter"/>
</dbReference>
<dbReference type="AlphaFoldDB" id="A0A383SAP1"/>
<gene>
    <name evidence="4" type="ORF">D7U36_12540</name>
    <name evidence="5" type="ORF">PROPAUS_2291</name>
</gene>
<evidence type="ECO:0000313" key="5">
    <source>
        <dbReference type="EMBL" id="SYZ34286.1"/>
    </source>
</evidence>
<feature type="domain" description="Class II aldolase/adducin N-terminal" evidence="3">
    <location>
        <begin position="7"/>
        <end position="191"/>
    </location>
</feature>
<dbReference type="EMBL" id="UNQJ01000022">
    <property type="protein sequence ID" value="SYZ34286.1"/>
    <property type="molecule type" value="Genomic_DNA"/>
</dbReference>
<dbReference type="InterPro" id="IPR050197">
    <property type="entry name" value="Aldolase_class_II_sugar_metab"/>
</dbReference>
<evidence type="ECO:0000313" key="6">
    <source>
        <dbReference type="Proteomes" id="UP000263928"/>
    </source>
</evidence>
<dbReference type="PANTHER" id="PTHR22789:SF0">
    <property type="entry name" value="3-OXO-TETRONATE 4-PHOSPHATE DECARBOXYLASE-RELATED"/>
    <property type="match status" value="1"/>
</dbReference>
<evidence type="ECO:0000256" key="1">
    <source>
        <dbReference type="ARBA" id="ARBA00022723"/>
    </source>
</evidence>
<dbReference type="Proteomes" id="UP000263928">
    <property type="component" value="Unassembled WGS sequence"/>
</dbReference>
<keyword evidence="1" id="KW-0479">Metal-binding</keyword>
<name>A0A383SAP1_9ACTN</name>
<reference evidence="5" key="1">
    <citation type="submission" date="2018-08" db="EMBL/GenBank/DDBJ databases">
        <authorList>
            <person name="Ferrada E.E."/>
            <person name="Latorre B.A."/>
        </authorList>
    </citation>
    <scope>NUCLEOTIDE SEQUENCE [LARGE SCALE GENOMIC DNA]</scope>
    <source>
        <strain evidence="5">Propionibacterium_australiense1</strain>
    </source>
</reference>
<dbReference type="GO" id="GO:0046872">
    <property type="term" value="F:metal ion binding"/>
    <property type="evidence" value="ECO:0007669"/>
    <property type="project" value="UniProtKB-KW"/>
</dbReference>
<protein>
    <submittedName>
        <fullName evidence="5">Class II Aldolase and Adducin N-terminal domain</fullName>
    </submittedName>
</protein>
<proteinExistence type="predicted"/>
<dbReference type="GO" id="GO:0016832">
    <property type="term" value="F:aldehyde-lyase activity"/>
    <property type="evidence" value="ECO:0007669"/>
    <property type="project" value="TreeGrafter"/>
</dbReference>
<dbReference type="EMBL" id="RCIW01000024">
    <property type="protein sequence ID" value="RLP06675.1"/>
    <property type="molecule type" value="Genomic_DNA"/>
</dbReference>
<dbReference type="SMART" id="SM01007">
    <property type="entry name" value="Aldolase_II"/>
    <property type="match status" value="1"/>
</dbReference>
<dbReference type="InterPro" id="IPR036409">
    <property type="entry name" value="Aldolase_II/adducin_N_sf"/>
</dbReference>
<organism evidence="5 6">
    <name type="scientific">Propionibacterium australiense</name>
    <dbReference type="NCBI Taxonomy" id="119981"/>
    <lineage>
        <taxon>Bacteria</taxon>
        <taxon>Bacillati</taxon>
        <taxon>Actinomycetota</taxon>
        <taxon>Actinomycetes</taxon>
        <taxon>Propionibacteriales</taxon>
        <taxon>Propionibacteriaceae</taxon>
        <taxon>Propionibacterium</taxon>
    </lineage>
</organism>
<keyword evidence="2" id="KW-0456">Lyase</keyword>
<sequence>MTMTAQEKIVQIAHLMFDRHLTDLAGGNISMREGDTIYTTPRYAGARQHWDLRPEDIMAGSVWDERILDNPRFTREGISHVYAYRHFSEATAIIHAHSPWMLPFATFDLPMEAVLKSTQTFGTLEIIPEVEPYSKEQSDEIIRLVEVHRERIGKHGAPVLIPGHGVFIIGRDLDTLIDSVERLNTNAMVLLTRPLVEQLRAGM</sequence>
<accession>A0A383SAP1</accession>
<dbReference type="OrthoDB" id="9786287at2"/>
<dbReference type="SUPFAM" id="SSF53639">
    <property type="entry name" value="AraD/HMP-PK domain-like"/>
    <property type="match status" value="1"/>
</dbReference>
<dbReference type="Pfam" id="PF00596">
    <property type="entry name" value="Aldolase_II"/>
    <property type="match status" value="1"/>
</dbReference>
<evidence type="ECO:0000313" key="7">
    <source>
        <dbReference type="Proteomes" id="UP000279336"/>
    </source>
</evidence>
<dbReference type="RefSeq" id="WP_119162602.1">
    <property type="nucleotide sequence ID" value="NZ_LR134442.1"/>
</dbReference>
<evidence type="ECO:0000259" key="3">
    <source>
        <dbReference type="SMART" id="SM01007"/>
    </source>
</evidence>
<dbReference type="InterPro" id="IPR001303">
    <property type="entry name" value="Aldolase_II/adducin_N"/>
</dbReference>
<dbReference type="Gene3D" id="3.40.225.10">
    <property type="entry name" value="Class II aldolase/adducin N-terminal domain"/>
    <property type="match status" value="1"/>
</dbReference>
<evidence type="ECO:0000256" key="2">
    <source>
        <dbReference type="ARBA" id="ARBA00023239"/>
    </source>
</evidence>